<evidence type="ECO:0000313" key="2">
    <source>
        <dbReference type="EMBL" id="MCA9758851.1"/>
    </source>
</evidence>
<organism evidence="2 3">
    <name type="scientific">Eiseniibacteriota bacterium</name>
    <dbReference type="NCBI Taxonomy" id="2212470"/>
    <lineage>
        <taxon>Bacteria</taxon>
        <taxon>Candidatus Eiseniibacteriota</taxon>
    </lineage>
</organism>
<dbReference type="Gene3D" id="2.60.120.260">
    <property type="entry name" value="Galactose-binding domain-like"/>
    <property type="match status" value="1"/>
</dbReference>
<proteinExistence type="predicted"/>
<accession>A0A956NHU3</accession>
<dbReference type="AlphaFoldDB" id="A0A956NHU3"/>
<dbReference type="Proteomes" id="UP000739538">
    <property type="component" value="Unassembled WGS sequence"/>
</dbReference>
<evidence type="ECO:0000313" key="3">
    <source>
        <dbReference type="Proteomes" id="UP000739538"/>
    </source>
</evidence>
<name>A0A956NHU3_UNCEI</name>
<feature type="signal peptide" evidence="1">
    <location>
        <begin position="1"/>
        <end position="23"/>
    </location>
</feature>
<feature type="chain" id="PRO_5037188759" evidence="1">
    <location>
        <begin position="24"/>
        <end position="233"/>
    </location>
</feature>
<reference evidence="2" key="1">
    <citation type="submission" date="2020-04" db="EMBL/GenBank/DDBJ databases">
        <authorList>
            <person name="Zhang T."/>
        </authorList>
    </citation>
    <scope>NUCLEOTIDE SEQUENCE</scope>
    <source>
        <strain evidence="2">HKST-UBA02</strain>
    </source>
</reference>
<reference evidence="2" key="2">
    <citation type="journal article" date="2021" name="Microbiome">
        <title>Successional dynamics and alternative stable states in a saline activated sludge microbial community over 9 years.</title>
        <authorList>
            <person name="Wang Y."/>
            <person name="Ye J."/>
            <person name="Ju F."/>
            <person name="Liu L."/>
            <person name="Boyd J.A."/>
            <person name="Deng Y."/>
            <person name="Parks D.H."/>
            <person name="Jiang X."/>
            <person name="Yin X."/>
            <person name="Woodcroft B.J."/>
            <person name="Tyson G.W."/>
            <person name="Hugenholtz P."/>
            <person name="Polz M.F."/>
            <person name="Zhang T."/>
        </authorList>
    </citation>
    <scope>NUCLEOTIDE SEQUENCE</scope>
    <source>
        <strain evidence="2">HKST-UBA02</strain>
    </source>
</reference>
<protein>
    <submittedName>
        <fullName evidence="2">Uncharacterized protein</fullName>
    </submittedName>
</protein>
<evidence type="ECO:0000256" key="1">
    <source>
        <dbReference type="SAM" id="SignalP"/>
    </source>
</evidence>
<keyword evidence="1" id="KW-0732">Signal</keyword>
<sequence>MKLMATTLTASTVLALMAGTVFAASLDRAGTWTSSATYDANATRSVENLINDGSFEQGPPPASAWTENSNSPTCEWIGDWAGAWYLSGWHGFFDYWAGGYCYDDFGAPFAVTSSVSQTLHIAPEFAAISFYYASYRPDGDDAPLDDDHVYVAVDGVELWTMPMTTENDTYPEWVGPVVVDLTTYAGQDVQLTFGGVSEGDFTGNVRFDYINWEPTEPTPVMPTTWGSIKATYR</sequence>
<dbReference type="EMBL" id="JAGQHS010000221">
    <property type="protein sequence ID" value="MCA9758851.1"/>
    <property type="molecule type" value="Genomic_DNA"/>
</dbReference>
<gene>
    <name evidence="2" type="ORF">KDA27_23860</name>
</gene>
<comment type="caution">
    <text evidence="2">The sequence shown here is derived from an EMBL/GenBank/DDBJ whole genome shotgun (WGS) entry which is preliminary data.</text>
</comment>